<dbReference type="Proteomes" id="UP000177583">
    <property type="component" value="Unassembled WGS sequence"/>
</dbReference>
<dbReference type="AlphaFoldDB" id="A0A1F6GL08"/>
<evidence type="ECO:0008006" key="4">
    <source>
        <dbReference type="Google" id="ProtNLM"/>
    </source>
</evidence>
<evidence type="ECO:0000313" key="3">
    <source>
        <dbReference type="Proteomes" id="UP000177583"/>
    </source>
</evidence>
<feature type="compositionally biased region" description="Low complexity" evidence="1">
    <location>
        <begin position="89"/>
        <end position="110"/>
    </location>
</feature>
<evidence type="ECO:0000256" key="1">
    <source>
        <dbReference type="SAM" id="MobiDB-lite"/>
    </source>
</evidence>
<proteinExistence type="predicted"/>
<accession>A0A1F6GL08</accession>
<feature type="region of interest" description="Disordered" evidence="1">
    <location>
        <begin position="194"/>
        <end position="216"/>
    </location>
</feature>
<dbReference type="EMBL" id="MFNF01000068">
    <property type="protein sequence ID" value="OGG98805.1"/>
    <property type="molecule type" value="Genomic_DNA"/>
</dbReference>
<dbReference type="InterPro" id="IPR058094">
    <property type="entry name" value="Ig-like_OmpL47-like"/>
</dbReference>
<evidence type="ECO:0000313" key="2">
    <source>
        <dbReference type="EMBL" id="OGG98805.1"/>
    </source>
</evidence>
<reference evidence="2 3" key="1">
    <citation type="journal article" date="2016" name="Nat. Commun.">
        <title>Thousands of microbial genomes shed light on interconnected biogeochemical processes in an aquifer system.</title>
        <authorList>
            <person name="Anantharaman K."/>
            <person name="Brown C.T."/>
            <person name="Hug L.A."/>
            <person name="Sharon I."/>
            <person name="Castelle C.J."/>
            <person name="Probst A.J."/>
            <person name="Thomas B.C."/>
            <person name="Singh A."/>
            <person name="Wilkins M.J."/>
            <person name="Karaoz U."/>
            <person name="Brodie E.L."/>
            <person name="Williams K.H."/>
            <person name="Hubbard S.S."/>
            <person name="Banfield J.F."/>
        </authorList>
    </citation>
    <scope>NUCLEOTIDE SEQUENCE [LARGE SCALE GENOMIC DNA]</scope>
</reference>
<feature type="compositionally biased region" description="Pro residues" evidence="1">
    <location>
        <begin position="111"/>
        <end position="130"/>
    </location>
</feature>
<comment type="caution">
    <text evidence="2">The sequence shown here is derived from an EMBL/GenBank/DDBJ whole genome shotgun (WGS) entry which is preliminary data.</text>
</comment>
<protein>
    <recommendedName>
        <fullName evidence="4">Ig-like domain-containing protein</fullName>
    </recommendedName>
</protein>
<feature type="region of interest" description="Disordered" evidence="1">
    <location>
        <begin position="51"/>
        <end position="136"/>
    </location>
</feature>
<organism evidence="2 3">
    <name type="scientific">Candidatus Lambdaproteobacteria bacterium RIFOXYD2_FULL_56_26</name>
    <dbReference type="NCBI Taxonomy" id="1817773"/>
    <lineage>
        <taxon>Bacteria</taxon>
        <taxon>Pseudomonadati</taxon>
        <taxon>Pseudomonadota</taxon>
        <taxon>Candidatus Lambdaproteobacteria</taxon>
    </lineage>
</organism>
<sequence>MGRGNLGGHNNKFGLPWGPLGSRVQTALGYLAWIALASAPAGAAVAPTVVPSPTTGKVASARPSDSKAATALSKPAAGKITPASPPSSPLKTTKPPTLPLRAAATLELPGPSFPEHPVEPPPEAPGPAPAPKIYQNPETGQVFVPQQKVWIRISLDAKAPGPGVLLQQPAQQSNDSAQVTLVLDLAQKLKDSRGVKGDFTPPKASYSITNQGPPDAVETGPWVVSLEAKDPESGVDQIYYSLNRAPFEAYQGPVTFKPESHHSFRVAVTDRVGNPSEPHEILGSLDQQVAEKHLEVENAKGNLRATQAPLKIVKVSETPASRELFAKFASNPKMTLRPFQGTALDLALADRAERARLNPLGKSAVLAEKVGGGFDDYLDKEPPYVIGNIVGEKFLKGQQLFVSGRSQVILDAKDDQLGVKEVWFRQDNGKTTPYQGPLPVPQKPGEYKYYFQATDKADNKSIEKNLTLNVDLFPPKSLWRFETAPFKRDQRLFVSQRNRLILEAQDPDSGVREIQFSKAGQTDRYQRPLDTDQDKGEVVIEYHGVDQVGNLEAPQKLEFYVDPQPPQLFYYFSNQKEEDQGAAVYPLGTLLFLASSDQESGLAELAYSLNGAVVKPFTGPVAFSQVGDYQILLIGKDEVGNEAKETILFRIRP</sequence>
<dbReference type="NCBIfam" id="NF047446">
    <property type="entry name" value="barrel_OmpL47"/>
    <property type="match status" value="2"/>
</dbReference>
<name>A0A1F6GL08_9PROT</name>
<gene>
    <name evidence="2" type="ORF">A2557_13470</name>
</gene>